<evidence type="ECO:0000313" key="2">
    <source>
        <dbReference type="EMBL" id="PIV63740.1"/>
    </source>
</evidence>
<comment type="caution">
    <text evidence="2">The sequence shown here is derived from an EMBL/GenBank/DDBJ whole genome shotgun (WGS) entry which is preliminary data.</text>
</comment>
<evidence type="ECO:0000313" key="3">
    <source>
        <dbReference type="Proteomes" id="UP000228886"/>
    </source>
</evidence>
<sequence>MGVPVLSGLPSLPEQSTLQNFISQIAMENSETFIKEMGKASKRMGLIKGRIVNLDTHYSAYWGDSEIGKDKHPTRNKSLPGERTNLDPGPGNNKSYFSYCQISRWQSSGYCQKDAYIHKGDRERRRKFFSNGKSCF</sequence>
<feature type="region of interest" description="Disordered" evidence="1">
    <location>
        <begin position="65"/>
        <end position="90"/>
    </location>
</feature>
<dbReference type="AlphaFoldDB" id="A0A2M7E7M5"/>
<reference evidence="3" key="1">
    <citation type="submission" date="2017-09" db="EMBL/GenBank/DDBJ databases">
        <title>Depth-based differentiation of microbial function through sediment-hosted aquifers and enrichment of novel symbionts in the deep terrestrial subsurface.</title>
        <authorList>
            <person name="Probst A.J."/>
            <person name="Ladd B."/>
            <person name="Jarett J.K."/>
            <person name="Geller-Mcgrath D.E."/>
            <person name="Sieber C.M.K."/>
            <person name="Emerson J.B."/>
            <person name="Anantharaman K."/>
            <person name="Thomas B.C."/>
            <person name="Malmstrom R."/>
            <person name="Stieglmeier M."/>
            <person name="Klingl A."/>
            <person name="Woyke T."/>
            <person name="Ryan C.M."/>
            <person name="Banfield J.F."/>
        </authorList>
    </citation>
    <scope>NUCLEOTIDE SEQUENCE [LARGE SCALE GENOMIC DNA]</scope>
</reference>
<organism evidence="2 3">
    <name type="scientific">bacterium (Candidatus Ratteibacteria) CG01_land_8_20_14_3_00_40_19</name>
    <dbReference type="NCBI Taxonomy" id="2014290"/>
    <lineage>
        <taxon>Bacteria</taxon>
        <taxon>Candidatus Ratteibacteria</taxon>
    </lineage>
</organism>
<dbReference type="Proteomes" id="UP000228886">
    <property type="component" value="Unassembled WGS sequence"/>
</dbReference>
<accession>A0A2M7E7M5</accession>
<dbReference type="EMBL" id="PETL01000279">
    <property type="protein sequence ID" value="PIV63740.1"/>
    <property type="molecule type" value="Genomic_DNA"/>
</dbReference>
<gene>
    <name evidence="2" type="ORF">COS11_05830</name>
</gene>
<protein>
    <submittedName>
        <fullName evidence="2">Uncharacterized protein</fullName>
    </submittedName>
</protein>
<evidence type="ECO:0000256" key="1">
    <source>
        <dbReference type="SAM" id="MobiDB-lite"/>
    </source>
</evidence>
<name>A0A2M7E7M5_9BACT</name>
<proteinExistence type="predicted"/>